<protein>
    <submittedName>
        <fullName evidence="2">Uncharacterized protein</fullName>
    </submittedName>
</protein>
<dbReference type="InterPro" id="IPR036397">
    <property type="entry name" value="RNaseH_sf"/>
</dbReference>
<evidence type="ECO:0000313" key="2">
    <source>
        <dbReference type="EMBL" id="KAF9479683.1"/>
    </source>
</evidence>
<accession>A0A9P5Z2U3</accession>
<evidence type="ECO:0000313" key="3">
    <source>
        <dbReference type="Proteomes" id="UP000807469"/>
    </source>
</evidence>
<evidence type="ECO:0000256" key="1">
    <source>
        <dbReference type="SAM" id="MobiDB-lite"/>
    </source>
</evidence>
<sequence>MARPATAPKATTPHFRVTDPPPRKRRRHEIPVRVMKQLAREQREKEKEDGLIAIEKLVNSRRDVFEAGRNGLQASRARAILAYLQMVVKNHRARIDASERAAEANGFAAKWGGKLWVSNRDLPSSLRGSHVKVFSIFEDPAIRAELRSFIRTKKWSMDPATLAEFTKTNSIPAAAEKYTRDLIDEEMPRGLKQYMELELFPRIGLKAGKKGVSLQTARRFLHAEGFRFTEHKKALYYDGHERPDNDGKKKSWVLNGEYLLKKKGQGRGMHESGVICSTVGQMPDAGQSLEYGKNYEGYWTGEMFVEQLRSKIIPTFERMHGYQALIMVDNSQGHSAYSKDALVASRMNLRPGGKQAIMRNGWFFRDRTKIPQEMNFPSDHAQFPNQPKGMRQLNFIEFYWGAVKRWLRENCDYTFIGLQENLPRALASVELSTIRKWEHRMIRWMDAYRSGLSARDAQFQVKKFSSRKYTSHRRIPESLARQFD</sequence>
<reference evidence="2" key="1">
    <citation type="submission" date="2020-11" db="EMBL/GenBank/DDBJ databases">
        <authorList>
            <consortium name="DOE Joint Genome Institute"/>
            <person name="Ahrendt S."/>
            <person name="Riley R."/>
            <person name="Andreopoulos W."/>
            <person name="Labutti K."/>
            <person name="Pangilinan J."/>
            <person name="Ruiz-Duenas F.J."/>
            <person name="Barrasa J.M."/>
            <person name="Sanchez-Garcia M."/>
            <person name="Camarero S."/>
            <person name="Miyauchi S."/>
            <person name="Serrano A."/>
            <person name="Linde D."/>
            <person name="Babiker R."/>
            <person name="Drula E."/>
            <person name="Ayuso-Fernandez I."/>
            <person name="Pacheco R."/>
            <person name="Padilla G."/>
            <person name="Ferreira P."/>
            <person name="Barriuso J."/>
            <person name="Kellner H."/>
            <person name="Castanera R."/>
            <person name="Alfaro M."/>
            <person name="Ramirez L."/>
            <person name="Pisabarro A.G."/>
            <person name="Kuo A."/>
            <person name="Tritt A."/>
            <person name="Lipzen A."/>
            <person name="He G."/>
            <person name="Yan M."/>
            <person name="Ng V."/>
            <person name="Cullen D."/>
            <person name="Martin F."/>
            <person name="Rosso M.-N."/>
            <person name="Henrissat B."/>
            <person name="Hibbett D."/>
            <person name="Martinez A.T."/>
            <person name="Grigoriev I.V."/>
        </authorList>
    </citation>
    <scope>NUCLEOTIDE SEQUENCE</scope>
    <source>
        <strain evidence="2">CIRM-BRFM 674</strain>
    </source>
</reference>
<gene>
    <name evidence="2" type="ORF">BDN70DRAFT_982834</name>
</gene>
<dbReference type="Gene3D" id="3.30.420.10">
    <property type="entry name" value="Ribonuclease H-like superfamily/Ribonuclease H"/>
    <property type="match status" value="1"/>
</dbReference>
<dbReference type="PANTHER" id="PTHR35871:SF1">
    <property type="entry name" value="CXC1-LIKE CYSTEINE CLUSTER ASSOCIATED WITH KDZ TRANSPOSASES DOMAIN-CONTAINING PROTEIN"/>
    <property type="match status" value="1"/>
</dbReference>
<dbReference type="AlphaFoldDB" id="A0A9P5Z2U3"/>
<feature type="region of interest" description="Disordered" evidence="1">
    <location>
        <begin position="1"/>
        <end position="28"/>
    </location>
</feature>
<dbReference type="EMBL" id="MU155208">
    <property type="protein sequence ID" value="KAF9479683.1"/>
    <property type="molecule type" value="Genomic_DNA"/>
</dbReference>
<dbReference type="GO" id="GO:0003676">
    <property type="term" value="F:nucleic acid binding"/>
    <property type="evidence" value="ECO:0007669"/>
    <property type="project" value="InterPro"/>
</dbReference>
<keyword evidence="3" id="KW-1185">Reference proteome</keyword>
<comment type="caution">
    <text evidence="2">The sequence shown here is derived from an EMBL/GenBank/DDBJ whole genome shotgun (WGS) entry which is preliminary data.</text>
</comment>
<organism evidence="2 3">
    <name type="scientific">Pholiota conissans</name>
    <dbReference type="NCBI Taxonomy" id="109636"/>
    <lineage>
        <taxon>Eukaryota</taxon>
        <taxon>Fungi</taxon>
        <taxon>Dikarya</taxon>
        <taxon>Basidiomycota</taxon>
        <taxon>Agaricomycotina</taxon>
        <taxon>Agaricomycetes</taxon>
        <taxon>Agaricomycetidae</taxon>
        <taxon>Agaricales</taxon>
        <taxon>Agaricineae</taxon>
        <taxon>Strophariaceae</taxon>
        <taxon>Pholiota</taxon>
    </lineage>
</organism>
<proteinExistence type="predicted"/>
<dbReference type="PANTHER" id="PTHR35871">
    <property type="entry name" value="EXPRESSED PROTEIN"/>
    <property type="match status" value="1"/>
</dbReference>
<feature type="compositionally biased region" description="Low complexity" evidence="1">
    <location>
        <begin position="1"/>
        <end position="13"/>
    </location>
</feature>
<dbReference type="OrthoDB" id="3218065at2759"/>
<dbReference type="Proteomes" id="UP000807469">
    <property type="component" value="Unassembled WGS sequence"/>
</dbReference>
<name>A0A9P5Z2U3_9AGAR</name>